<comment type="caution">
    <text evidence="1">The sequence shown here is derived from an EMBL/GenBank/DDBJ whole genome shotgun (WGS) entry which is preliminary data.</text>
</comment>
<accession>A0A6S7H439</accession>
<dbReference type="AlphaFoldDB" id="A0A6S7H439"/>
<organism evidence="1 2">
    <name type="scientific">Paramuricea clavata</name>
    <name type="common">Red gorgonian</name>
    <name type="synonym">Violescent sea-whip</name>
    <dbReference type="NCBI Taxonomy" id="317549"/>
    <lineage>
        <taxon>Eukaryota</taxon>
        <taxon>Metazoa</taxon>
        <taxon>Cnidaria</taxon>
        <taxon>Anthozoa</taxon>
        <taxon>Octocorallia</taxon>
        <taxon>Malacalcyonacea</taxon>
        <taxon>Plexauridae</taxon>
        <taxon>Paramuricea</taxon>
    </lineage>
</organism>
<reference evidence="1" key="1">
    <citation type="submission" date="2020-04" db="EMBL/GenBank/DDBJ databases">
        <authorList>
            <person name="Alioto T."/>
            <person name="Alioto T."/>
            <person name="Gomez Garrido J."/>
        </authorList>
    </citation>
    <scope>NUCLEOTIDE SEQUENCE</scope>
    <source>
        <strain evidence="1">A484AB</strain>
    </source>
</reference>
<keyword evidence="2" id="KW-1185">Reference proteome</keyword>
<dbReference type="EMBL" id="CACRXK020003579">
    <property type="protein sequence ID" value="CAB3999404.1"/>
    <property type="molecule type" value="Genomic_DNA"/>
</dbReference>
<feature type="non-terminal residue" evidence="1">
    <location>
        <position position="1"/>
    </location>
</feature>
<proteinExistence type="predicted"/>
<sequence length="151" mass="17267">MAQSKLIFAIILVTVLLFVGGFLIGYFTGPDNGSDSDDEPKRSETSRFKAHNKLYEVLDAERIRQYLSQSAYRQFHSTETALLKVQNDILINMDNEEVTLLVMLDMSAAFDTIDHNILTDILKNDFGVVDSALQWFRSYLANRKQQVVIDR</sequence>
<gene>
    <name evidence="1" type="ORF">PACLA_8A088174</name>
</gene>
<name>A0A6S7H439_PARCT</name>
<dbReference type="PANTHER" id="PTHR33332">
    <property type="entry name" value="REVERSE TRANSCRIPTASE DOMAIN-CONTAINING PROTEIN"/>
    <property type="match status" value="1"/>
</dbReference>
<dbReference type="Proteomes" id="UP001152795">
    <property type="component" value="Unassembled WGS sequence"/>
</dbReference>
<evidence type="ECO:0000313" key="2">
    <source>
        <dbReference type="Proteomes" id="UP001152795"/>
    </source>
</evidence>
<protein>
    <submittedName>
        <fullName evidence="1">Uncharacterized protein</fullName>
    </submittedName>
</protein>
<evidence type="ECO:0000313" key="1">
    <source>
        <dbReference type="EMBL" id="CAB3999404.1"/>
    </source>
</evidence>
<dbReference type="OrthoDB" id="419189at2759"/>